<feature type="domain" description="Doubled CXXCH motif" evidence="1">
    <location>
        <begin position="81"/>
        <end position="111"/>
    </location>
</feature>
<organism evidence="2">
    <name type="scientific">marine sediment metagenome</name>
    <dbReference type="NCBI Taxonomy" id="412755"/>
    <lineage>
        <taxon>unclassified sequences</taxon>
        <taxon>metagenomes</taxon>
        <taxon>ecological metagenomes</taxon>
    </lineage>
</organism>
<comment type="caution">
    <text evidence="2">The sequence shown here is derived from an EMBL/GenBank/DDBJ whole genome shotgun (WGS) entry which is preliminary data.</text>
</comment>
<dbReference type="InterPro" id="IPR036280">
    <property type="entry name" value="Multihaem_cyt_sf"/>
</dbReference>
<dbReference type="NCBIfam" id="TIGR01905">
    <property type="entry name" value="paired_CXXCH_1"/>
    <property type="match status" value="1"/>
</dbReference>
<evidence type="ECO:0000259" key="1">
    <source>
        <dbReference type="Pfam" id="PF09699"/>
    </source>
</evidence>
<dbReference type="SUPFAM" id="SSF48695">
    <property type="entry name" value="Multiheme cytochromes"/>
    <property type="match status" value="2"/>
</dbReference>
<name>A0A0F9DAK6_9ZZZZ</name>
<sequence>LMCLGCHDGQTALDSFGGVTGSTVMTGSEVIGTDLTDDHPVGVDYGTSTRLAPVGSIWGSHPGIPVGFGGLPLYGTDNKIECTTCHTPHSNTNGDFLRISNDGSAMCIACHWQH</sequence>
<dbReference type="EMBL" id="LAZR01029721">
    <property type="protein sequence ID" value="KKL58728.1"/>
    <property type="molecule type" value="Genomic_DNA"/>
</dbReference>
<dbReference type="InterPro" id="IPR010177">
    <property type="entry name" value="Paired_CXXCH_1"/>
</dbReference>
<accession>A0A0F9DAK6</accession>
<dbReference type="Pfam" id="PF09699">
    <property type="entry name" value="Paired_CXXCH_1"/>
    <property type="match status" value="1"/>
</dbReference>
<proteinExistence type="predicted"/>
<protein>
    <recommendedName>
        <fullName evidence="1">Doubled CXXCH motif domain-containing protein</fullName>
    </recommendedName>
</protein>
<dbReference type="AlphaFoldDB" id="A0A0F9DAK6"/>
<evidence type="ECO:0000313" key="2">
    <source>
        <dbReference type="EMBL" id="KKL58728.1"/>
    </source>
</evidence>
<feature type="non-terminal residue" evidence="2">
    <location>
        <position position="1"/>
    </location>
</feature>
<reference evidence="2" key="1">
    <citation type="journal article" date="2015" name="Nature">
        <title>Complex archaea that bridge the gap between prokaryotes and eukaryotes.</title>
        <authorList>
            <person name="Spang A."/>
            <person name="Saw J.H."/>
            <person name="Jorgensen S.L."/>
            <person name="Zaremba-Niedzwiedzka K."/>
            <person name="Martijn J."/>
            <person name="Lind A.E."/>
            <person name="van Eijk R."/>
            <person name="Schleper C."/>
            <person name="Guy L."/>
            <person name="Ettema T.J."/>
        </authorList>
    </citation>
    <scope>NUCLEOTIDE SEQUENCE</scope>
</reference>
<gene>
    <name evidence="2" type="ORF">LCGC14_2222470</name>
</gene>